<gene>
    <name evidence="2" type="ORF">PGT21_022723</name>
    <name evidence="3" type="ORF">PGTUg99_024488</name>
</gene>
<dbReference type="EMBL" id="VDEP01000205">
    <property type="protein sequence ID" value="KAA1124060.1"/>
    <property type="molecule type" value="Genomic_DNA"/>
</dbReference>
<organism evidence="2 4">
    <name type="scientific">Puccinia graminis f. sp. tritici</name>
    <dbReference type="NCBI Taxonomy" id="56615"/>
    <lineage>
        <taxon>Eukaryota</taxon>
        <taxon>Fungi</taxon>
        <taxon>Dikarya</taxon>
        <taxon>Basidiomycota</taxon>
        <taxon>Pucciniomycotina</taxon>
        <taxon>Pucciniomycetes</taxon>
        <taxon>Pucciniales</taxon>
        <taxon>Pucciniaceae</taxon>
        <taxon>Puccinia</taxon>
    </lineage>
</organism>
<evidence type="ECO:0000313" key="5">
    <source>
        <dbReference type="Proteomes" id="UP000325313"/>
    </source>
</evidence>
<feature type="compositionally biased region" description="Basic and acidic residues" evidence="1">
    <location>
        <begin position="84"/>
        <end position="96"/>
    </location>
</feature>
<reference evidence="4 5" key="1">
    <citation type="submission" date="2019-05" db="EMBL/GenBank/DDBJ databases">
        <title>Emergence of the Ug99 lineage of the wheat stem rust pathogen through somatic hybridization.</title>
        <authorList>
            <person name="Li F."/>
            <person name="Upadhyaya N.M."/>
            <person name="Sperschneider J."/>
            <person name="Matny O."/>
            <person name="Nguyen-Phuc H."/>
            <person name="Mago R."/>
            <person name="Raley C."/>
            <person name="Miller M.E."/>
            <person name="Silverstein K.A.T."/>
            <person name="Henningsen E."/>
            <person name="Hirsch C.D."/>
            <person name="Visser B."/>
            <person name="Pretorius Z.A."/>
            <person name="Steffenson B.J."/>
            <person name="Schwessinger B."/>
            <person name="Dodds P.N."/>
            <person name="Figueroa M."/>
        </authorList>
    </citation>
    <scope>NUCLEOTIDE SEQUENCE [LARGE SCALE GENOMIC DNA]</scope>
    <source>
        <strain evidence="2">21-0</strain>
        <strain evidence="3 5">Ug99</strain>
    </source>
</reference>
<evidence type="ECO:0000313" key="4">
    <source>
        <dbReference type="Proteomes" id="UP000324748"/>
    </source>
</evidence>
<evidence type="ECO:0000256" key="1">
    <source>
        <dbReference type="SAM" id="MobiDB-lite"/>
    </source>
</evidence>
<evidence type="ECO:0000313" key="2">
    <source>
        <dbReference type="EMBL" id="KAA1083009.1"/>
    </source>
</evidence>
<name>A0A5B0N535_PUCGR</name>
<dbReference type="EMBL" id="VSWC01000119">
    <property type="protein sequence ID" value="KAA1083009.1"/>
    <property type="molecule type" value="Genomic_DNA"/>
</dbReference>
<evidence type="ECO:0000313" key="3">
    <source>
        <dbReference type="EMBL" id="KAA1124060.1"/>
    </source>
</evidence>
<dbReference type="Proteomes" id="UP000324748">
    <property type="component" value="Unassembled WGS sequence"/>
</dbReference>
<keyword evidence="4" id="KW-1185">Reference proteome</keyword>
<feature type="region of interest" description="Disordered" evidence="1">
    <location>
        <begin position="78"/>
        <end position="119"/>
    </location>
</feature>
<protein>
    <submittedName>
        <fullName evidence="2">Uncharacterized protein</fullName>
    </submittedName>
</protein>
<accession>A0A5B0N535</accession>
<dbReference type="Proteomes" id="UP000325313">
    <property type="component" value="Unassembled WGS sequence"/>
</dbReference>
<dbReference type="AlphaFoldDB" id="A0A5B0N535"/>
<proteinExistence type="predicted"/>
<comment type="caution">
    <text evidence="2">The sequence shown here is derived from an EMBL/GenBank/DDBJ whole genome shotgun (WGS) entry which is preliminary data.</text>
</comment>
<sequence length="119" mass="13470">MNVALRGWPIDKARKEMDDLDAQLEAQLEAWYNGLVDSPEPDTPEMKQFDWKQGDLAIKGFELLSAHLFHWPSTFTRDTYSSRSLDRPTAFEEGHPHSVALEPATATTATSQQHRRSSG</sequence>